<evidence type="ECO:0000259" key="7">
    <source>
        <dbReference type="Pfam" id="PF06862"/>
    </source>
</evidence>
<comment type="subcellular location">
    <subcellularLocation>
        <location evidence="1">Nucleus</location>
        <location evidence="1">Nucleolus</location>
    </subcellularLocation>
</comment>
<dbReference type="EMBL" id="VWPV01006383">
    <property type="protein sequence ID" value="NWH57955.1"/>
    <property type="molecule type" value="Genomic_DNA"/>
</dbReference>
<accession>A0A7K4IYB1</accession>
<feature type="region of interest" description="Disordered" evidence="6">
    <location>
        <begin position="297"/>
        <end position="316"/>
    </location>
</feature>
<dbReference type="InterPro" id="IPR053940">
    <property type="entry name" value="UTP25_NTPase-like"/>
</dbReference>
<evidence type="ECO:0000259" key="8">
    <source>
        <dbReference type="Pfam" id="PF22916"/>
    </source>
</evidence>
<dbReference type="Pfam" id="PF22916">
    <property type="entry name" value="UTP25_NTPase-like"/>
    <property type="match status" value="1"/>
</dbReference>
<dbReference type="OrthoDB" id="10264378at2759"/>
<feature type="non-terminal residue" evidence="9">
    <location>
        <position position="1"/>
    </location>
</feature>
<feature type="domain" description="UTP25 NTP hydrolase-like" evidence="8">
    <location>
        <begin position="259"/>
        <end position="464"/>
    </location>
</feature>
<feature type="domain" description="UTP25 C-terminal" evidence="7">
    <location>
        <begin position="506"/>
        <end position="690"/>
    </location>
</feature>
<dbReference type="GO" id="GO:0032040">
    <property type="term" value="C:small-subunit processome"/>
    <property type="evidence" value="ECO:0007669"/>
    <property type="project" value="TreeGrafter"/>
</dbReference>
<gene>
    <name evidence="9" type="primary">Diexf</name>
    <name evidence="9" type="ORF">GEOCAL_R07952</name>
</gene>
<dbReference type="GO" id="GO:0019843">
    <property type="term" value="F:rRNA binding"/>
    <property type="evidence" value="ECO:0007669"/>
    <property type="project" value="TreeGrafter"/>
</dbReference>
<protein>
    <recommendedName>
        <fullName evidence="4">U3 small nucleolar RNA-associated protein 25 homolog</fullName>
    </recommendedName>
    <alternativeName>
        <fullName evidence="5">UTP25 small subunit processor component</fullName>
    </alternativeName>
</protein>
<dbReference type="GO" id="GO:0034511">
    <property type="term" value="F:U3 snoRNA binding"/>
    <property type="evidence" value="ECO:0007669"/>
    <property type="project" value="InterPro"/>
</dbReference>
<evidence type="ECO:0000256" key="1">
    <source>
        <dbReference type="ARBA" id="ARBA00004604"/>
    </source>
</evidence>
<name>A0A7K4IYB1_GEOCA</name>
<evidence type="ECO:0000256" key="4">
    <source>
        <dbReference type="ARBA" id="ARBA00024421"/>
    </source>
</evidence>
<feature type="region of interest" description="Disordered" evidence="6">
    <location>
        <begin position="1"/>
        <end position="123"/>
    </location>
</feature>
<evidence type="ECO:0000313" key="10">
    <source>
        <dbReference type="Proteomes" id="UP000531151"/>
    </source>
</evidence>
<organism evidence="9 10">
    <name type="scientific">Geococcyx californianus</name>
    <name type="common">Greater roadrunner</name>
    <name type="synonym">Saurothera californiana</name>
    <dbReference type="NCBI Taxonomy" id="8947"/>
    <lineage>
        <taxon>Eukaryota</taxon>
        <taxon>Metazoa</taxon>
        <taxon>Chordata</taxon>
        <taxon>Craniata</taxon>
        <taxon>Vertebrata</taxon>
        <taxon>Euteleostomi</taxon>
        <taxon>Archelosauria</taxon>
        <taxon>Archosauria</taxon>
        <taxon>Dinosauria</taxon>
        <taxon>Saurischia</taxon>
        <taxon>Theropoda</taxon>
        <taxon>Coelurosauria</taxon>
        <taxon>Aves</taxon>
        <taxon>Neognathae</taxon>
        <taxon>Neoaves</taxon>
        <taxon>Otidimorphae</taxon>
        <taxon>Cuculiformes</taxon>
        <taxon>Neomorphidae</taxon>
        <taxon>Geococcyx</taxon>
    </lineage>
</organism>
<feature type="compositionally biased region" description="Acidic residues" evidence="6">
    <location>
        <begin position="37"/>
        <end position="84"/>
    </location>
</feature>
<dbReference type="PANTHER" id="PTHR12933:SF0">
    <property type="entry name" value="U3 SMALL NUCLEOLAR RNA-ASSOCIATED PROTEIN 25 HOMOLOG"/>
    <property type="match status" value="1"/>
</dbReference>
<dbReference type="Proteomes" id="UP000531151">
    <property type="component" value="Unassembled WGS sequence"/>
</dbReference>
<evidence type="ECO:0000313" key="9">
    <source>
        <dbReference type="EMBL" id="NWH57955.1"/>
    </source>
</evidence>
<reference evidence="9 10" key="1">
    <citation type="submission" date="2019-09" db="EMBL/GenBank/DDBJ databases">
        <title>Bird 10,000 Genomes (B10K) Project - Family phase.</title>
        <authorList>
            <person name="Zhang G."/>
        </authorList>
    </citation>
    <scope>NUCLEOTIDE SEQUENCE [LARGE SCALE GENOMIC DNA]</scope>
    <source>
        <strain evidence="9">B10K-CU-031-07</strain>
        <tissue evidence="9">Muscle</tissue>
    </source>
</reference>
<feature type="compositionally biased region" description="Polar residues" evidence="6">
    <location>
        <begin position="88"/>
        <end position="97"/>
    </location>
</feature>
<sequence>QSENSDKSSAESDSETEVEQVSVYHKLLATLNTSPEYESEEEEDESESEDDGESEPEMDSEGSEEMGEGDGGEEDKSDVPDQEEGITATGTAEQTLGQEEADGADTSCDPSHGVIEEFTDVKHESEFSLETNFMEEESGDCNADKQDGNSSQAFSEDPFKQHMDKELEEKEVEKMSTLPKTSSQNKWPRLGQLSFSSALEKCRPLKADKEVDVKQLYLHKPLEITWPRVNKQFLSSVNKPSDPFFTPLQRELFCIMNTYRDLFYPERNALTNGEEIRHAYCLHALNHVLKANAQVLSNNAKRRDQKPGTDKDDYRDQGLTRPKVLMIVPFRECALRIVHIFISLLEVNEKKKIDVSNKKRFKGEFGFDPEEKPPNLKRPEDYEAIFAGNIDDHFRIGVAILQKSMRLYAPFYSSDIIIASPLGMRTIIGAEGEKKRDFDFLSSIEMLIIDQADVYLMQNWEHVLVRFLYVFIFVALQDPQINSVFNKHCYNYMGKVAIRNVPLSGSISHVVVQLPHVFQRLEAENLTSVIDTRFQFFINKVLPEYRDAIMSHTLIYVPSYFDYVRLRNYFKKEQLNFTHICEYTKKAGICRARRFFLKGEKQFLLFTERFHFYKRYTIKGIRNLIFYELPTYSHFYSEICNMMKATDNAADATWTCTVLYSKYDAQKLAAVVGVDRTAQMLQSKKNVHLFVTGEN</sequence>
<proteinExistence type="inferred from homology"/>
<dbReference type="AlphaFoldDB" id="A0A7K4IYB1"/>
<feature type="region of interest" description="Disordered" evidence="6">
    <location>
        <begin position="135"/>
        <end position="159"/>
    </location>
</feature>
<dbReference type="Pfam" id="PF06862">
    <property type="entry name" value="Utp25_C"/>
    <property type="match status" value="1"/>
</dbReference>
<feature type="non-terminal residue" evidence="9">
    <location>
        <position position="695"/>
    </location>
</feature>
<comment type="caution">
    <text evidence="9">The sequence shown here is derived from an EMBL/GenBank/DDBJ whole genome shotgun (WGS) entry which is preliminary data.</text>
</comment>
<dbReference type="InterPro" id="IPR010678">
    <property type="entry name" value="UTP25"/>
</dbReference>
<evidence type="ECO:0000256" key="3">
    <source>
        <dbReference type="ARBA" id="ARBA00023242"/>
    </source>
</evidence>
<evidence type="ECO:0000256" key="6">
    <source>
        <dbReference type="SAM" id="MobiDB-lite"/>
    </source>
</evidence>
<dbReference type="PANTHER" id="PTHR12933">
    <property type="entry name" value="ORF PROTEIN-RELATED"/>
    <property type="match status" value="1"/>
</dbReference>
<comment type="similarity">
    <text evidence="2">Belongs to the UTP25 family.</text>
</comment>
<dbReference type="Gene3D" id="3.40.50.300">
    <property type="entry name" value="P-loop containing nucleotide triphosphate hydrolases"/>
    <property type="match status" value="1"/>
</dbReference>
<feature type="compositionally biased region" description="Basic and acidic residues" evidence="6">
    <location>
        <begin position="301"/>
        <end position="316"/>
    </location>
</feature>
<dbReference type="InterPro" id="IPR027417">
    <property type="entry name" value="P-loop_NTPase"/>
</dbReference>
<keyword evidence="10" id="KW-1185">Reference proteome</keyword>
<keyword evidence="3" id="KW-0539">Nucleus</keyword>
<dbReference type="GO" id="GO:0000462">
    <property type="term" value="P:maturation of SSU-rRNA from tricistronic rRNA transcript (SSU-rRNA, 5.8S rRNA, LSU-rRNA)"/>
    <property type="evidence" value="ECO:0007669"/>
    <property type="project" value="TreeGrafter"/>
</dbReference>
<evidence type="ECO:0000256" key="5">
    <source>
        <dbReference type="ARBA" id="ARBA00032325"/>
    </source>
</evidence>
<feature type="compositionally biased region" description="Basic and acidic residues" evidence="6">
    <location>
        <begin position="1"/>
        <end position="10"/>
    </location>
</feature>
<evidence type="ECO:0000256" key="2">
    <source>
        <dbReference type="ARBA" id="ARBA00009223"/>
    </source>
</evidence>
<dbReference type="InterPro" id="IPR053939">
    <property type="entry name" value="UTP25_C"/>
</dbReference>